<dbReference type="Pfam" id="PF00106">
    <property type="entry name" value="adh_short"/>
    <property type="match status" value="1"/>
</dbReference>
<name>A0ABQ2I9A4_9PSEU</name>
<evidence type="ECO:0000256" key="3">
    <source>
        <dbReference type="RuleBase" id="RU000363"/>
    </source>
</evidence>
<accession>A0ABQ2I9A4</accession>
<proteinExistence type="inferred from homology"/>
<organism evidence="4 5">
    <name type="scientific">Lentzea pudingi</name>
    <dbReference type="NCBI Taxonomy" id="1789439"/>
    <lineage>
        <taxon>Bacteria</taxon>
        <taxon>Bacillati</taxon>
        <taxon>Actinomycetota</taxon>
        <taxon>Actinomycetes</taxon>
        <taxon>Pseudonocardiales</taxon>
        <taxon>Pseudonocardiaceae</taxon>
        <taxon>Lentzea</taxon>
    </lineage>
</organism>
<dbReference type="PRINTS" id="PR00081">
    <property type="entry name" value="GDHRDH"/>
</dbReference>
<dbReference type="RefSeq" id="WP_189157149.1">
    <property type="nucleotide sequence ID" value="NZ_BMNC01000006.1"/>
</dbReference>
<dbReference type="PRINTS" id="PR00080">
    <property type="entry name" value="SDRFAMILY"/>
</dbReference>
<dbReference type="PANTHER" id="PTHR43180:SF33">
    <property type="entry name" value="15-HYDROXYPROSTAGLANDIN DEHYDROGENASE [NAD(+)]-LIKE"/>
    <property type="match status" value="1"/>
</dbReference>
<dbReference type="EMBL" id="BMNC01000006">
    <property type="protein sequence ID" value="GGN04332.1"/>
    <property type="molecule type" value="Genomic_DNA"/>
</dbReference>
<evidence type="ECO:0000256" key="2">
    <source>
        <dbReference type="ARBA" id="ARBA00023002"/>
    </source>
</evidence>
<evidence type="ECO:0000313" key="5">
    <source>
        <dbReference type="Proteomes" id="UP000597656"/>
    </source>
</evidence>
<evidence type="ECO:0000313" key="4">
    <source>
        <dbReference type="EMBL" id="GGN04332.1"/>
    </source>
</evidence>
<sequence length="266" mass="27189">MPVDFTGKVALITGGSNGIGAASARRLASLGVHVVVADVDADQGKAVADEIGGVFVRCDVTQAQDSAEAVAVAVREFGGLDIAFLNAGIGTGCSLGDDFDVETYRRAMAINLDGVVYGAHYALPEVRKRGGQIIATASMAGLMAMPGDPVYGANKAAVVGLVRSLGGAYPDVRVNALCPGFADTNIIVPLRSTLEEIGMPIIPVSAVVDGFMSIVEGSGTGEAWFVQAGRPSEPFGFRNPPGPRNADGSRIGAASLDPVSIALEEN</sequence>
<dbReference type="InterPro" id="IPR002347">
    <property type="entry name" value="SDR_fam"/>
</dbReference>
<comment type="similarity">
    <text evidence="1 3">Belongs to the short-chain dehydrogenases/reductases (SDR) family.</text>
</comment>
<dbReference type="InterPro" id="IPR036291">
    <property type="entry name" value="NAD(P)-bd_dom_sf"/>
</dbReference>
<dbReference type="SUPFAM" id="SSF51735">
    <property type="entry name" value="NAD(P)-binding Rossmann-fold domains"/>
    <property type="match status" value="1"/>
</dbReference>
<keyword evidence="5" id="KW-1185">Reference proteome</keyword>
<protein>
    <submittedName>
        <fullName evidence="4">Dehydrogenase</fullName>
    </submittedName>
</protein>
<dbReference type="Proteomes" id="UP000597656">
    <property type="component" value="Unassembled WGS sequence"/>
</dbReference>
<evidence type="ECO:0000256" key="1">
    <source>
        <dbReference type="ARBA" id="ARBA00006484"/>
    </source>
</evidence>
<dbReference type="PANTHER" id="PTHR43180">
    <property type="entry name" value="3-OXOACYL-(ACYL-CARRIER-PROTEIN) REDUCTASE (AFU_ORTHOLOGUE AFUA_6G11210)"/>
    <property type="match status" value="1"/>
</dbReference>
<comment type="caution">
    <text evidence="4">The sequence shown here is derived from an EMBL/GenBank/DDBJ whole genome shotgun (WGS) entry which is preliminary data.</text>
</comment>
<dbReference type="Gene3D" id="3.40.50.720">
    <property type="entry name" value="NAD(P)-binding Rossmann-like Domain"/>
    <property type="match status" value="1"/>
</dbReference>
<reference evidence="5" key="1">
    <citation type="journal article" date="2019" name="Int. J. Syst. Evol. Microbiol.">
        <title>The Global Catalogue of Microorganisms (GCM) 10K type strain sequencing project: providing services to taxonomists for standard genome sequencing and annotation.</title>
        <authorList>
            <consortium name="The Broad Institute Genomics Platform"/>
            <consortium name="The Broad Institute Genome Sequencing Center for Infectious Disease"/>
            <person name="Wu L."/>
            <person name="Ma J."/>
        </authorList>
    </citation>
    <scope>NUCLEOTIDE SEQUENCE [LARGE SCALE GENOMIC DNA]</scope>
    <source>
        <strain evidence="5">CGMCC 4.7319</strain>
    </source>
</reference>
<gene>
    <name evidence="4" type="ORF">GCM10011609_49490</name>
</gene>
<keyword evidence="2" id="KW-0560">Oxidoreductase</keyword>